<protein>
    <submittedName>
        <fullName evidence="11">Multidrug efflux system outer membrane protein</fullName>
    </submittedName>
</protein>
<evidence type="ECO:0000256" key="6">
    <source>
        <dbReference type="ARBA" id="ARBA00023136"/>
    </source>
</evidence>
<keyword evidence="3 9" id="KW-1134">Transmembrane beta strand</keyword>
<comment type="caution">
    <text evidence="11">The sequence shown here is derived from an EMBL/GenBank/DDBJ whole genome shotgun (WGS) entry which is preliminary data.</text>
</comment>
<keyword evidence="4 9" id="KW-0812">Transmembrane</keyword>
<keyword evidence="5 9" id="KW-0732">Signal</keyword>
<evidence type="ECO:0000256" key="10">
    <source>
        <dbReference type="SAM" id="MobiDB-lite"/>
    </source>
</evidence>
<dbReference type="Gene3D" id="1.20.1600.10">
    <property type="entry name" value="Outer membrane efflux proteins (OEP)"/>
    <property type="match status" value="1"/>
</dbReference>
<dbReference type="GO" id="GO:0015562">
    <property type="term" value="F:efflux transmembrane transporter activity"/>
    <property type="evidence" value="ECO:0007669"/>
    <property type="project" value="InterPro"/>
</dbReference>
<dbReference type="Proteomes" id="UP000238375">
    <property type="component" value="Unassembled WGS sequence"/>
</dbReference>
<evidence type="ECO:0000256" key="3">
    <source>
        <dbReference type="ARBA" id="ARBA00022452"/>
    </source>
</evidence>
<evidence type="ECO:0000256" key="4">
    <source>
        <dbReference type="ARBA" id="ARBA00022692"/>
    </source>
</evidence>
<comment type="subcellular location">
    <subcellularLocation>
        <location evidence="9">Cell membrane</location>
        <topology evidence="9">Lipid-anchor</topology>
    </subcellularLocation>
    <subcellularLocation>
        <location evidence="1">Membrane</location>
    </subcellularLocation>
</comment>
<dbReference type="NCBIfam" id="TIGR01845">
    <property type="entry name" value="outer_NodT"/>
    <property type="match status" value="1"/>
</dbReference>
<feature type="chain" id="PRO_5015373663" evidence="9">
    <location>
        <begin position="23"/>
        <end position="505"/>
    </location>
</feature>
<feature type="region of interest" description="Disordered" evidence="10">
    <location>
        <begin position="36"/>
        <end position="79"/>
    </location>
</feature>
<evidence type="ECO:0000256" key="9">
    <source>
        <dbReference type="RuleBase" id="RU362097"/>
    </source>
</evidence>
<evidence type="ECO:0000313" key="11">
    <source>
        <dbReference type="EMBL" id="PRY40977.1"/>
    </source>
</evidence>
<evidence type="ECO:0000256" key="5">
    <source>
        <dbReference type="ARBA" id="ARBA00022729"/>
    </source>
</evidence>
<feature type="compositionally biased region" description="Low complexity" evidence="10">
    <location>
        <begin position="50"/>
        <end position="67"/>
    </location>
</feature>
<evidence type="ECO:0000256" key="2">
    <source>
        <dbReference type="ARBA" id="ARBA00007613"/>
    </source>
</evidence>
<dbReference type="SUPFAM" id="SSF56954">
    <property type="entry name" value="Outer membrane efflux proteins (OEP)"/>
    <property type="match status" value="1"/>
</dbReference>
<reference evidence="11 12" key="1">
    <citation type="submission" date="2018-03" db="EMBL/GenBank/DDBJ databases">
        <title>Genomic Encyclopedia of Archaeal and Bacterial Type Strains, Phase II (KMG-II): from individual species to whole genera.</title>
        <authorList>
            <person name="Goeker M."/>
        </authorList>
    </citation>
    <scope>NUCLEOTIDE SEQUENCE [LARGE SCALE GENOMIC DNA]</scope>
    <source>
        <strain evidence="11 12">DSM 28354</strain>
    </source>
</reference>
<dbReference type="GO" id="GO:0005886">
    <property type="term" value="C:plasma membrane"/>
    <property type="evidence" value="ECO:0007669"/>
    <property type="project" value="UniProtKB-SubCell"/>
</dbReference>
<accession>A0A2T0T5N2</accession>
<dbReference type="OrthoDB" id="9770517at2"/>
<keyword evidence="12" id="KW-1185">Reference proteome</keyword>
<dbReference type="InterPro" id="IPR003423">
    <property type="entry name" value="OMP_efflux"/>
</dbReference>
<keyword evidence="6 9" id="KW-0472">Membrane</keyword>
<evidence type="ECO:0000256" key="1">
    <source>
        <dbReference type="ARBA" id="ARBA00004370"/>
    </source>
</evidence>
<dbReference type="InterPro" id="IPR010131">
    <property type="entry name" value="MdtP/NodT-like"/>
</dbReference>
<evidence type="ECO:0000256" key="7">
    <source>
        <dbReference type="ARBA" id="ARBA00023139"/>
    </source>
</evidence>
<gene>
    <name evidence="11" type="ORF">CLV58_106162</name>
</gene>
<dbReference type="PANTHER" id="PTHR30203:SF20">
    <property type="entry name" value="MULTIDRUG RESISTANCE OUTER MEMBRANE PROTEIN MDTP-RELATED"/>
    <property type="match status" value="1"/>
</dbReference>
<feature type="signal peptide" evidence="9">
    <location>
        <begin position="1"/>
        <end position="22"/>
    </location>
</feature>
<organism evidence="11 12">
    <name type="scientific">Spirosoma oryzae</name>
    <dbReference type="NCBI Taxonomy" id="1469603"/>
    <lineage>
        <taxon>Bacteria</taxon>
        <taxon>Pseudomonadati</taxon>
        <taxon>Bacteroidota</taxon>
        <taxon>Cytophagia</taxon>
        <taxon>Cytophagales</taxon>
        <taxon>Cytophagaceae</taxon>
        <taxon>Spirosoma</taxon>
    </lineage>
</organism>
<dbReference type="PANTHER" id="PTHR30203">
    <property type="entry name" value="OUTER MEMBRANE CATION EFFLUX PROTEIN"/>
    <property type="match status" value="1"/>
</dbReference>
<keyword evidence="7 9" id="KW-0564">Palmitate</keyword>
<keyword evidence="8 9" id="KW-0449">Lipoprotein</keyword>
<proteinExistence type="inferred from homology"/>
<name>A0A2T0T5N2_9BACT</name>
<comment type="similarity">
    <text evidence="2 9">Belongs to the outer membrane factor (OMF) (TC 1.B.17) family.</text>
</comment>
<dbReference type="Gene3D" id="2.20.200.10">
    <property type="entry name" value="Outer membrane efflux proteins (OEP)"/>
    <property type="match status" value="1"/>
</dbReference>
<dbReference type="AlphaFoldDB" id="A0A2T0T5N2"/>
<evidence type="ECO:0000256" key="8">
    <source>
        <dbReference type="ARBA" id="ARBA00023288"/>
    </source>
</evidence>
<dbReference type="EMBL" id="PVTE01000006">
    <property type="protein sequence ID" value="PRY40977.1"/>
    <property type="molecule type" value="Genomic_DNA"/>
</dbReference>
<sequence>MKDQLIMIKRIAVMAGLSMVSAAGFGQTTPLNAPGGAVTVQPGAVPANSPGTLQPQGTTPTGPAAATISSAVSPDGSAPAPALTVSGFKRFGDPLLESLIQLGLDNSPNLRAALSRVEEARIRVGIAESFLSPSLRSSALVTTQSLSERRPLSIPNQADLLPRFQLNTFQFLPIDASYEVDLFKRIRRTINVADLQAQASEADFQSFRLTLASDIARTYLLIRGNDAEQGAFRRNIQARDSTLAILRERFRAGLISQIDVQRAETDYATLQVTLKGLTRSRIELVNGLAQLCGQDPNQFSIATGDLPVQVPQYPYATVQIDQLQRRPDLLQFVRQNQIATAQVQLQQASTQPRVTLVGSAGVLSGRIGPWFTPSSATYLVGVNASVPLYEGHRARRNIALARQQTQTNQQTYQQALQLALRDAETALDNQSLLRQQIELQQQTLTLARRTERYNRELYVRGLATYLEVLDAQRTILTVEQQLAQLRSQEAQYAVALLRAVGGDYQ</sequence>
<dbReference type="Pfam" id="PF02321">
    <property type="entry name" value="OEP"/>
    <property type="match status" value="2"/>
</dbReference>
<evidence type="ECO:0000313" key="12">
    <source>
        <dbReference type="Proteomes" id="UP000238375"/>
    </source>
</evidence>